<feature type="compositionally biased region" description="Basic and acidic residues" evidence="1">
    <location>
        <begin position="28"/>
        <end position="51"/>
    </location>
</feature>
<feature type="region of interest" description="Disordered" evidence="1">
    <location>
        <begin position="27"/>
        <end position="51"/>
    </location>
</feature>
<proteinExistence type="predicted"/>
<dbReference type="AlphaFoldDB" id="A0A7G5XBC5"/>
<evidence type="ECO:0000256" key="1">
    <source>
        <dbReference type="SAM" id="MobiDB-lite"/>
    </source>
</evidence>
<keyword evidence="3" id="KW-1185">Reference proteome</keyword>
<dbReference type="KEGG" id="lacs:H4075_11785"/>
<evidence type="ECO:0000313" key="3">
    <source>
        <dbReference type="Proteomes" id="UP000515344"/>
    </source>
</evidence>
<dbReference type="EMBL" id="CP060007">
    <property type="protein sequence ID" value="QNA42778.1"/>
    <property type="molecule type" value="Genomic_DNA"/>
</dbReference>
<name>A0A7G5XBC5_9BACT</name>
<dbReference type="RefSeq" id="WP_182801044.1">
    <property type="nucleotide sequence ID" value="NZ_CP060007.1"/>
</dbReference>
<accession>A0A7G5XBC5</accession>
<evidence type="ECO:0000313" key="2">
    <source>
        <dbReference type="EMBL" id="QNA42778.1"/>
    </source>
</evidence>
<gene>
    <name evidence="2" type="ORF">H4075_11785</name>
</gene>
<reference evidence="3" key="1">
    <citation type="submission" date="2020-08" db="EMBL/GenBank/DDBJ databases">
        <title>Lacibacter sp. S13-6-6 genome sequencing.</title>
        <authorList>
            <person name="Jin L."/>
        </authorList>
    </citation>
    <scope>NUCLEOTIDE SEQUENCE [LARGE SCALE GENOMIC DNA]</scope>
    <source>
        <strain evidence="3">S13-6-6</strain>
    </source>
</reference>
<sequence length="51" mass="5984">MKRVFIITLLLAFVALVAIANINRRTGMKSEKQTEQKTEKKRECKHSCWFS</sequence>
<dbReference type="Proteomes" id="UP000515344">
    <property type="component" value="Chromosome"/>
</dbReference>
<organism evidence="2 3">
    <name type="scientific">Lacibacter sediminis</name>
    <dbReference type="NCBI Taxonomy" id="2760713"/>
    <lineage>
        <taxon>Bacteria</taxon>
        <taxon>Pseudomonadati</taxon>
        <taxon>Bacteroidota</taxon>
        <taxon>Chitinophagia</taxon>
        <taxon>Chitinophagales</taxon>
        <taxon>Chitinophagaceae</taxon>
        <taxon>Lacibacter</taxon>
    </lineage>
</organism>
<protein>
    <submittedName>
        <fullName evidence="2">Uncharacterized protein</fullName>
    </submittedName>
</protein>